<evidence type="ECO:0000256" key="2">
    <source>
        <dbReference type="ARBA" id="ARBA00023134"/>
    </source>
</evidence>
<organism evidence="3 4">
    <name type="scientific">Tritrichomonas musculus</name>
    <dbReference type="NCBI Taxonomy" id="1915356"/>
    <lineage>
        <taxon>Eukaryota</taxon>
        <taxon>Metamonada</taxon>
        <taxon>Parabasalia</taxon>
        <taxon>Tritrichomonadida</taxon>
        <taxon>Tritrichomonadidae</taxon>
        <taxon>Tritrichomonas</taxon>
    </lineage>
</organism>
<keyword evidence="2" id="KW-0342">GTP-binding</keyword>
<dbReference type="PROSITE" id="PS51419">
    <property type="entry name" value="RAB"/>
    <property type="match status" value="1"/>
</dbReference>
<dbReference type="Pfam" id="PF00071">
    <property type="entry name" value="Ras"/>
    <property type="match status" value="1"/>
</dbReference>
<reference evidence="3 4" key="1">
    <citation type="submission" date="2024-04" db="EMBL/GenBank/DDBJ databases">
        <title>Tritrichomonas musculus Genome.</title>
        <authorList>
            <person name="Alves-Ferreira E."/>
            <person name="Grigg M."/>
            <person name="Lorenzi H."/>
            <person name="Galac M."/>
        </authorList>
    </citation>
    <scope>NUCLEOTIDE SEQUENCE [LARGE SCALE GENOMIC DNA]</scope>
    <source>
        <strain evidence="3 4">EAF2021</strain>
    </source>
</reference>
<evidence type="ECO:0000313" key="3">
    <source>
        <dbReference type="EMBL" id="KAK8875870.1"/>
    </source>
</evidence>
<name>A0ABR2JD53_9EUKA</name>
<dbReference type="PROSITE" id="PS51420">
    <property type="entry name" value="RHO"/>
    <property type="match status" value="1"/>
</dbReference>
<evidence type="ECO:0000256" key="1">
    <source>
        <dbReference type="ARBA" id="ARBA00022741"/>
    </source>
</evidence>
<keyword evidence="4" id="KW-1185">Reference proteome</keyword>
<dbReference type="SMART" id="SM00173">
    <property type="entry name" value="RAS"/>
    <property type="match status" value="1"/>
</dbReference>
<accession>A0ABR2JD53</accession>
<dbReference type="SMART" id="SM00175">
    <property type="entry name" value="RAB"/>
    <property type="match status" value="1"/>
</dbReference>
<dbReference type="CDD" id="cd00154">
    <property type="entry name" value="Rab"/>
    <property type="match status" value="1"/>
</dbReference>
<dbReference type="PANTHER" id="PTHR47977">
    <property type="entry name" value="RAS-RELATED PROTEIN RAB"/>
    <property type="match status" value="1"/>
</dbReference>
<dbReference type="InterPro" id="IPR027417">
    <property type="entry name" value="P-loop_NTPase"/>
</dbReference>
<dbReference type="Proteomes" id="UP001470230">
    <property type="component" value="Unassembled WGS sequence"/>
</dbReference>
<protein>
    <submittedName>
        <fullName evidence="3">Uncharacterized protein</fullName>
    </submittedName>
</protein>
<dbReference type="Gene3D" id="3.40.50.300">
    <property type="entry name" value="P-loop containing nucleotide triphosphate hydrolases"/>
    <property type="match status" value="1"/>
</dbReference>
<dbReference type="EMBL" id="JAPFFF010000012">
    <property type="protein sequence ID" value="KAK8875870.1"/>
    <property type="molecule type" value="Genomic_DNA"/>
</dbReference>
<dbReference type="PROSITE" id="PS51421">
    <property type="entry name" value="RAS"/>
    <property type="match status" value="1"/>
</dbReference>
<keyword evidence="1" id="KW-0547">Nucleotide-binding</keyword>
<dbReference type="InterPro" id="IPR005225">
    <property type="entry name" value="Small_GTP-bd"/>
</dbReference>
<dbReference type="InterPro" id="IPR001806">
    <property type="entry name" value="Small_GTPase"/>
</dbReference>
<evidence type="ECO:0000313" key="4">
    <source>
        <dbReference type="Proteomes" id="UP001470230"/>
    </source>
</evidence>
<gene>
    <name evidence="3" type="ORF">M9Y10_006045</name>
</gene>
<sequence length="191" mass="21699">MSLKVIIVGQTNCGKTCLVHRIESGEFEKNIINSVMFDYKTIVLKGKSFQFYDLSGQENYRNIVPNLFHNAKIAIIAFSIDSMDSFKETDLWYEKIKNSLNVEDSSNVNYASIILVGTKLDHHESRKVSNEQGEEKAESFGQSIKYIELSSLNGENINILIDEIVNLSNRFSNFHEIANNERRPECSSGCC</sequence>
<dbReference type="SMART" id="SM00174">
    <property type="entry name" value="RHO"/>
    <property type="match status" value="1"/>
</dbReference>
<dbReference type="NCBIfam" id="TIGR00231">
    <property type="entry name" value="small_GTP"/>
    <property type="match status" value="1"/>
</dbReference>
<dbReference type="SUPFAM" id="SSF52540">
    <property type="entry name" value="P-loop containing nucleoside triphosphate hydrolases"/>
    <property type="match status" value="1"/>
</dbReference>
<dbReference type="PRINTS" id="PR00449">
    <property type="entry name" value="RASTRNSFRMNG"/>
</dbReference>
<proteinExistence type="predicted"/>
<comment type="caution">
    <text evidence="3">The sequence shown here is derived from an EMBL/GenBank/DDBJ whole genome shotgun (WGS) entry which is preliminary data.</text>
</comment>
<dbReference type="InterPro" id="IPR050227">
    <property type="entry name" value="Rab"/>
</dbReference>